<feature type="chain" id="PRO_5004592087" description="Group XV phospholipase A2" evidence="1">
    <location>
        <begin position="24"/>
        <end position="453"/>
    </location>
</feature>
<name>T1L0D9_TETUR</name>
<dbReference type="Pfam" id="PF02450">
    <property type="entry name" value="LCAT"/>
    <property type="match status" value="1"/>
</dbReference>
<dbReference type="STRING" id="32264.T1L0D9"/>
<evidence type="ECO:0008006" key="4">
    <source>
        <dbReference type="Google" id="ProtNLM"/>
    </source>
</evidence>
<dbReference type="EnsemblMetazoa" id="tetur30g00290.1">
    <property type="protein sequence ID" value="tetur30g00290.1"/>
    <property type="gene ID" value="tetur30g00290"/>
</dbReference>
<dbReference type="eggNOG" id="KOG2369">
    <property type="taxonomic scope" value="Eukaryota"/>
</dbReference>
<evidence type="ECO:0000313" key="3">
    <source>
        <dbReference type="Proteomes" id="UP000015104"/>
    </source>
</evidence>
<dbReference type="GO" id="GO:0008374">
    <property type="term" value="F:O-acyltransferase activity"/>
    <property type="evidence" value="ECO:0007669"/>
    <property type="project" value="InterPro"/>
</dbReference>
<dbReference type="OrthoDB" id="190846at2759"/>
<dbReference type="SUPFAM" id="SSF53474">
    <property type="entry name" value="alpha/beta-Hydrolases"/>
    <property type="match status" value="1"/>
</dbReference>
<dbReference type="GO" id="GO:0006629">
    <property type="term" value="P:lipid metabolic process"/>
    <property type="evidence" value="ECO:0007669"/>
    <property type="project" value="InterPro"/>
</dbReference>
<keyword evidence="3" id="KW-1185">Reference proteome</keyword>
<keyword evidence="1" id="KW-0732">Signal</keyword>
<dbReference type="AlphaFoldDB" id="T1L0D9"/>
<evidence type="ECO:0000256" key="1">
    <source>
        <dbReference type="SAM" id="SignalP"/>
    </source>
</evidence>
<reference evidence="3" key="1">
    <citation type="submission" date="2011-08" db="EMBL/GenBank/DDBJ databases">
        <authorList>
            <person name="Rombauts S."/>
        </authorList>
    </citation>
    <scope>NUCLEOTIDE SEQUENCE</scope>
    <source>
        <strain evidence="3">London</strain>
    </source>
</reference>
<organism evidence="2 3">
    <name type="scientific">Tetranychus urticae</name>
    <name type="common">Two-spotted spider mite</name>
    <dbReference type="NCBI Taxonomy" id="32264"/>
    <lineage>
        <taxon>Eukaryota</taxon>
        <taxon>Metazoa</taxon>
        <taxon>Ecdysozoa</taxon>
        <taxon>Arthropoda</taxon>
        <taxon>Chelicerata</taxon>
        <taxon>Arachnida</taxon>
        <taxon>Acari</taxon>
        <taxon>Acariformes</taxon>
        <taxon>Trombidiformes</taxon>
        <taxon>Prostigmata</taxon>
        <taxon>Eleutherengona</taxon>
        <taxon>Raphignathae</taxon>
        <taxon>Tetranychoidea</taxon>
        <taxon>Tetranychidae</taxon>
        <taxon>Tetranychus</taxon>
    </lineage>
</organism>
<dbReference type="OMA" id="INCWIDN"/>
<sequence length="453" mass="51919">MLMVKTILVCCLFFISLFTLSHASSWNWFWWNEKDANFNPSNTVNDVPKSPIILVPGDGGSQLEAQVDKPEVVHYICQQKTSEYFTLWLNLADLVPYVIDCWVDNMRLLYDPETRKTHNPPGVSIRVPGFGNTSTVEYVDPSQVSLAGYFNVLVAEMVKIGYQRGINIRGAPYDFRKSPLELDDFYKNFKSLVEETYTINGGRKVMIVCHSLGCPTMLYFLNRQKFYWKNKYVKSFVTLAGAWGGAVKALKAYASGDNFGVITITALTIRKEERTFPSLAYLLPSDKFWAPHQTLLSTGRKNYTVADYQQFFNDINYPIGYEMWKDTKELTQSMDSPEVTVHCLHGVGLKTMSSLRYSYENFPNHDPLAESSDGDGTVNLASLRGCLRMQQQQLKPVHYTTFKGVDHMAIMSDPNVIQYLKRISIYNPNEEQSSWWETIWGGLNQFYDKIRHP</sequence>
<dbReference type="InterPro" id="IPR003386">
    <property type="entry name" value="LACT/PDAT_acylTrfase"/>
</dbReference>
<dbReference type="InterPro" id="IPR029058">
    <property type="entry name" value="AB_hydrolase_fold"/>
</dbReference>
<dbReference type="PANTHER" id="PTHR11440">
    <property type="entry name" value="LECITHIN-CHOLESTEROL ACYLTRANSFERASE-RELATED"/>
    <property type="match status" value="1"/>
</dbReference>
<gene>
    <name evidence="2" type="primary">107369127</name>
</gene>
<dbReference type="EMBL" id="CAEY01000863">
    <property type="status" value="NOT_ANNOTATED_CDS"/>
    <property type="molecule type" value="Genomic_DNA"/>
</dbReference>
<protein>
    <recommendedName>
        <fullName evidence="4">Group XV phospholipase A2</fullName>
    </recommendedName>
</protein>
<proteinExistence type="predicted"/>
<feature type="signal peptide" evidence="1">
    <location>
        <begin position="1"/>
        <end position="23"/>
    </location>
</feature>
<dbReference type="Gene3D" id="3.40.50.1820">
    <property type="entry name" value="alpha/beta hydrolase"/>
    <property type="match status" value="2"/>
</dbReference>
<reference evidence="2" key="2">
    <citation type="submission" date="2015-06" db="UniProtKB">
        <authorList>
            <consortium name="EnsemblMetazoa"/>
        </authorList>
    </citation>
    <scope>IDENTIFICATION</scope>
</reference>
<dbReference type="KEGG" id="tut:107369127"/>
<evidence type="ECO:0000313" key="2">
    <source>
        <dbReference type="EnsemblMetazoa" id="tetur30g00290.1"/>
    </source>
</evidence>
<dbReference type="Proteomes" id="UP000015104">
    <property type="component" value="Unassembled WGS sequence"/>
</dbReference>
<accession>T1L0D9</accession>
<dbReference type="HOGENOM" id="CLU_037070_1_1_1"/>